<reference evidence="3" key="2">
    <citation type="submission" date="2015-01" db="EMBL/GenBank/DDBJ databases">
        <title>Evolutionary Origins and Diversification of the Mycorrhizal Mutualists.</title>
        <authorList>
            <consortium name="DOE Joint Genome Institute"/>
            <consortium name="Mycorrhizal Genomics Consortium"/>
            <person name="Kohler A."/>
            <person name="Kuo A."/>
            <person name="Nagy L.G."/>
            <person name="Floudas D."/>
            <person name="Copeland A."/>
            <person name="Barry K.W."/>
            <person name="Cichocki N."/>
            <person name="Veneault-Fourrey C."/>
            <person name="LaButti K."/>
            <person name="Lindquist E.A."/>
            <person name="Lipzen A."/>
            <person name="Lundell T."/>
            <person name="Morin E."/>
            <person name="Murat C."/>
            <person name="Riley R."/>
            <person name="Ohm R."/>
            <person name="Sun H."/>
            <person name="Tunlid A."/>
            <person name="Henrissat B."/>
            <person name="Grigoriev I.V."/>
            <person name="Hibbett D.S."/>
            <person name="Martin F."/>
        </authorList>
    </citation>
    <scope>NUCLEOTIDE SEQUENCE [LARGE SCALE GENOMIC DNA]</scope>
    <source>
        <strain evidence="3">MAFF 305830</strain>
    </source>
</reference>
<evidence type="ECO:0000313" key="2">
    <source>
        <dbReference type="EMBL" id="KIM31860.1"/>
    </source>
</evidence>
<protein>
    <submittedName>
        <fullName evidence="2">Uncharacterized protein</fullName>
    </submittedName>
</protein>
<evidence type="ECO:0000256" key="1">
    <source>
        <dbReference type="SAM" id="MobiDB-lite"/>
    </source>
</evidence>
<evidence type="ECO:0000313" key="3">
    <source>
        <dbReference type="Proteomes" id="UP000054097"/>
    </source>
</evidence>
<accession>A0A0C3B4U7</accession>
<proteinExistence type="predicted"/>
<dbReference type="OrthoDB" id="3258416at2759"/>
<organism evidence="2 3">
    <name type="scientific">Serendipita vermifera MAFF 305830</name>
    <dbReference type="NCBI Taxonomy" id="933852"/>
    <lineage>
        <taxon>Eukaryota</taxon>
        <taxon>Fungi</taxon>
        <taxon>Dikarya</taxon>
        <taxon>Basidiomycota</taxon>
        <taxon>Agaricomycotina</taxon>
        <taxon>Agaricomycetes</taxon>
        <taxon>Sebacinales</taxon>
        <taxon>Serendipitaceae</taxon>
        <taxon>Serendipita</taxon>
    </lineage>
</organism>
<sequence>MASKRVSTREELRGMKRADLQKLAKNHHIKANLKTDALIDELVQASINTLAEQNDDLRARLNAMPAAATQKDMNAVLARLSRLEEQFSKMDVDSSSGGNVTKRPLSASSSEADLGAIYEPLPPMRSEFQTPPNRFDRNRRTSRVLAPAVRIDNRVEAPRTPPPHLRRYSTNPDESPSPTRQPSTTGRIVARPPPTSVPTARHSTAFMGRPTRRASSVIEDSEALVRASKRVPDSSKRPQPIAPRMLESHDESGAETDPEDRRQPEGHVEDSAEEDSPDVPLTTLPYSLVAAPVFSTPPAHGTTETPGSRSQMPRRGRSGRGSARPHPYVRPGTPRNRGDEEESPSGPRNLRDIFGPTPGPSYAGSFPFADGTIPALKLGRPSNASTYADLETPLPSPARPQPTEETPPAARTRFGTEFSSTMKTRFSD</sequence>
<dbReference type="Proteomes" id="UP000054097">
    <property type="component" value="Unassembled WGS sequence"/>
</dbReference>
<feature type="compositionally biased region" description="Basic and acidic residues" evidence="1">
    <location>
        <begin position="259"/>
        <end position="270"/>
    </location>
</feature>
<feature type="region of interest" description="Disordered" evidence="1">
    <location>
        <begin position="89"/>
        <end position="428"/>
    </location>
</feature>
<dbReference type="HOGENOM" id="CLU_641185_0_0_1"/>
<dbReference type="AlphaFoldDB" id="A0A0C3B4U7"/>
<name>A0A0C3B4U7_SERVB</name>
<reference evidence="2 3" key="1">
    <citation type="submission" date="2014-04" db="EMBL/GenBank/DDBJ databases">
        <authorList>
            <consortium name="DOE Joint Genome Institute"/>
            <person name="Kuo A."/>
            <person name="Zuccaro A."/>
            <person name="Kohler A."/>
            <person name="Nagy L.G."/>
            <person name="Floudas D."/>
            <person name="Copeland A."/>
            <person name="Barry K.W."/>
            <person name="Cichocki N."/>
            <person name="Veneault-Fourrey C."/>
            <person name="LaButti K."/>
            <person name="Lindquist E.A."/>
            <person name="Lipzen A."/>
            <person name="Lundell T."/>
            <person name="Morin E."/>
            <person name="Murat C."/>
            <person name="Sun H."/>
            <person name="Tunlid A."/>
            <person name="Henrissat B."/>
            <person name="Grigoriev I.V."/>
            <person name="Hibbett D.S."/>
            <person name="Martin F."/>
            <person name="Nordberg H.P."/>
            <person name="Cantor M.N."/>
            <person name="Hua S.X."/>
        </authorList>
    </citation>
    <scope>NUCLEOTIDE SEQUENCE [LARGE SCALE GENOMIC DNA]</scope>
    <source>
        <strain evidence="2 3">MAFF 305830</strain>
    </source>
</reference>
<gene>
    <name evidence="2" type="ORF">M408DRAFT_6886</name>
</gene>
<keyword evidence="3" id="KW-1185">Reference proteome</keyword>
<feature type="compositionally biased region" description="Polar residues" evidence="1">
    <location>
        <begin position="168"/>
        <end position="186"/>
    </location>
</feature>
<dbReference type="EMBL" id="KN824281">
    <property type="protein sequence ID" value="KIM31860.1"/>
    <property type="molecule type" value="Genomic_DNA"/>
</dbReference>
<feature type="compositionally biased region" description="Polar residues" evidence="1">
    <location>
        <begin position="417"/>
        <end position="428"/>
    </location>
</feature>